<dbReference type="EMBL" id="JANBPY010000641">
    <property type="protein sequence ID" value="KAJ1964995.1"/>
    <property type="molecule type" value="Genomic_DNA"/>
</dbReference>
<evidence type="ECO:0000256" key="1">
    <source>
        <dbReference type="SAM" id="MobiDB-lite"/>
    </source>
</evidence>
<dbReference type="InterPro" id="IPR041667">
    <property type="entry name" value="Cupin_8"/>
</dbReference>
<dbReference type="AlphaFoldDB" id="A0A9W8APP5"/>
<dbReference type="Pfam" id="PF13621">
    <property type="entry name" value="Cupin_8"/>
    <property type="match status" value="1"/>
</dbReference>
<evidence type="ECO:0000313" key="3">
    <source>
        <dbReference type="EMBL" id="KAJ1964995.1"/>
    </source>
</evidence>
<accession>A0A9W8APP5</accession>
<keyword evidence="4" id="KW-1185">Reference proteome</keyword>
<feature type="domain" description="JmjC" evidence="2">
    <location>
        <begin position="1"/>
        <end position="68"/>
    </location>
</feature>
<dbReference type="InterPro" id="IPR014710">
    <property type="entry name" value="RmlC-like_jellyroll"/>
</dbReference>
<dbReference type="PANTHER" id="PTHR15555">
    <property type="entry name" value="ZINC FINGER HIT DOMAIN CONTAINING PROTEIN 2 PROTEIN FON -RELATED"/>
    <property type="match status" value="1"/>
</dbReference>
<reference evidence="3" key="1">
    <citation type="submission" date="2022-07" db="EMBL/GenBank/DDBJ databases">
        <title>Phylogenomic reconstructions and comparative analyses of Kickxellomycotina fungi.</title>
        <authorList>
            <person name="Reynolds N.K."/>
            <person name="Stajich J.E."/>
            <person name="Barry K."/>
            <person name="Grigoriev I.V."/>
            <person name="Crous P."/>
            <person name="Smith M.E."/>
        </authorList>
    </citation>
    <scope>NUCLEOTIDE SEQUENCE</scope>
    <source>
        <strain evidence="3">RSA 1196</strain>
    </source>
</reference>
<gene>
    <name evidence="3" type="ORF">IWQ62_002775</name>
</gene>
<evidence type="ECO:0000313" key="4">
    <source>
        <dbReference type="Proteomes" id="UP001150925"/>
    </source>
</evidence>
<organism evidence="3 4">
    <name type="scientific">Dispira parvispora</name>
    <dbReference type="NCBI Taxonomy" id="1520584"/>
    <lineage>
        <taxon>Eukaryota</taxon>
        <taxon>Fungi</taxon>
        <taxon>Fungi incertae sedis</taxon>
        <taxon>Zoopagomycota</taxon>
        <taxon>Kickxellomycotina</taxon>
        <taxon>Dimargaritomycetes</taxon>
        <taxon>Dimargaritales</taxon>
        <taxon>Dimargaritaceae</taxon>
        <taxon>Dispira</taxon>
    </lineage>
</organism>
<evidence type="ECO:0000259" key="2">
    <source>
        <dbReference type="PROSITE" id="PS51184"/>
    </source>
</evidence>
<feature type="region of interest" description="Disordered" evidence="1">
    <location>
        <begin position="494"/>
        <end position="515"/>
    </location>
</feature>
<dbReference type="PROSITE" id="PS51184">
    <property type="entry name" value="JMJC"/>
    <property type="match status" value="1"/>
</dbReference>
<dbReference type="Gene3D" id="2.60.120.10">
    <property type="entry name" value="Jelly Rolls"/>
    <property type="match status" value="1"/>
</dbReference>
<comment type="caution">
    <text evidence="3">The sequence shown here is derived from an EMBL/GenBank/DDBJ whole genome shotgun (WGS) entry which is preliminary data.</text>
</comment>
<dbReference type="PANTHER" id="PTHR15555:SF0">
    <property type="entry name" value="ZINC FINGER HIT DOMAIN-CONTAINING PROTEIN 2"/>
    <property type="match status" value="1"/>
</dbReference>
<proteinExistence type="predicted"/>
<name>A0A9W8APP5_9FUNG</name>
<dbReference type="InterPro" id="IPR039646">
    <property type="entry name" value="ZNHIT2"/>
</dbReference>
<dbReference type="SUPFAM" id="SSF51197">
    <property type="entry name" value="Clavaminate synthase-like"/>
    <property type="match status" value="1"/>
</dbReference>
<sequence length="515" mass="58966">SARRTYPRFYELARPLHATVHAGDMFYLPALWYHHVQQQQDDHGRVIAVNYWYDMDYGAPLYPFLNFTQQLIQAVNSDSNSVDSHKPDSSTTVQHAFHCSEDFYHQETVQALKTQQADQEEKERMLDILKRLSEFDDQVWEQWENDQGESTLDLQQRLQHVKVEEATFETIWECLTEAERREFYQTCLDPQRADPEGEWLNDMVWNPWWCESSTLAPVSCTRPLVVDLSTKPLPTSEDNHAVELPAIPQVLSFIPPLSSLLTKPPHPSVIFQLVSVLLGYVYTLRRMNGDWQTYRAEACQILSTLAPHLVARTTSATTSDIHTLLLASITQIETLEKSVAPATLHSFLIDDVLRLLSKPTLILAALSDTYRMFDSEYTGQSSSPQTMHRSLKRWKIATKKILFLLAFTRDCLPKNPSDPSPSAKESTTVLPPPHPPASAQTISISERDTFPGLECEALKQVCLELHCLRTKYKHETQQMEHAKLDMETYRKLGKLPPQLRPPPQIQMVISEPSSL</sequence>
<feature type="region of interest" description="Disordered" evidence="1">
    <location>
        <begin position="414"/>
        <end position="440"/>
    </location>
</feature>
<feature type="non-terminal residue" evidence="3">
    <location>
        <position position="515"/>
    </location>
</feature>
<dbReference type="InterPro" id="IPR003347">
    <property type="entry name" value="JmjC_dom"/>
</dbReference>
<protein>
    <recommendedName>
        <fullName evidence="2">JmjC domain-containing protein</fullName>
    </recommendedName>
</protein>
<dbReference type="Proteomes" id="UP001150925">
    <property type="component" value="Unassembled WGS sequence"/>
</dbReference>
<dbReference type="OrthoDB" id="18412at2759"/>